<dbReference type="PANTHER" id="PTHR42796">
    <property type="entry name" value="FUMARYLACETOACETATE HYDROLASE DOMAIN-CONTAINING PROTEIN 2A-RELATED"/>
    <property type="match status" value="1"/>
</dbReference>
<dbReference type="GO" id="GO:0046872">
    <property type="term" value="F:metal ion binding"/>
    <property type="evidence" value="ECO:0007669"/>
    <property type="project" value="UniProtKB-KW"/>
</dbReference>
<dbReference type="OrthoDB" id="9805307at2"/>
<protein>
    <submittedName>
        <fullName evidence="4">Ureidoglycolate lyase</fullName>
    </submittedName>
</protein>
<dbReference type="InterPro" id="IPR036663">
    <property type="entry name" value="Fumarylacetoacetase_C_sf"/>
</dbReference>
<evidence type="ECO:0000256" key="1">
    <source>
        <dbReference type="ARBA" id="ARBA00010211"/>
    </source>
</evidence>
<dbReference type="AlphaFoldDB" id="A0A4Q7YFJ1"/>
<dbReference type="FunFam" id="3.90.850.10:FF:000002">
    <property type="entry name" value="2-hydroxyhepta-2,4-diene-1,7-dioate isomerase"/>
    <property type="match status" value="1"/>
</dbReference>
<name>A0A4Q7YFJ1_9BACT</name>
<dbReference type="PANTHER" id="PTHR42796:SF4">
    <property type="entry name" value="FUMARYLACETOACETATE HYDROLASE DOMAIN-CONTAINING PROTEIN 2A"/>
    <property type="match status" value="1"/>
</dbReference>
<keyword evidence="5" id="KW-1185">Reference proteome</keyword>
<dbReference type="GO" id="GO:0016829">
    <property type="term" value="F:lyase activity"/>
    <property type="evidence" value="ECO:0007669"/>
    <property type="project" value="UniProtKB-KW"/>
</dbReference>
<accession>A0A4Q7YFJ1</accession>
<evidence type="ECO:0000313" key="4">
    <source>
        <dbReference type="EMBL" id="RZU35211.1"/>
    </source>
</evidence>
<reference evidence="4 5" key="1">
    <citation type="submission" date="2019-02" db="EMBL/GenBank/DDBJ databases">
        <title>Genomic Encyclopedia of Archaeal and Bacterial Type Strains, Phase II (KMG-II): from individual species to whole genera.</title>
        <authorList>
            <person name="Goeker M."/>
        </authorList>
    </citation>
    <scope>NUCLEOTIDE SEQUENCE [LARGE SCALE GENOMIC DNA]</scope>
    <source>
        <strain evidence="4 5">DSM 18101</strain>
    </source>
</reference>
<dbReference type="EMBL" id="SHKW01000003">
    <property type="protein sequence ID" value="RZU35211.1"/>
    <property type="molecule type" value="Genomic_DNA"/>
</dbReference>
<sequence length="282" mass="31084">MKLARFGIPGSEKPALIDTQGRFRDLSGHLADITAESLSDSQLEKIAAIDIDQLPLVDDRVRIGPPVADVRRIICIGLNYKDHAAETHLALPTEPLVFLKGCHPSGPNDNIYLPAGSKKADWEVELAVVIGKRGLYIPEEDSLSYVAGYCAFNDFSEREYQMERGGQWTKGKSFPGFAPMGPWLVTRDEVPFPGDLRLWLEVDGHRYQDGTTKNLIFSVPTIIAYVSRFFELEPGDVIATGTPAGVGLGHKPNPVFLKPGNVIELAVENLGVQRQLILAWDH</sequence>
<evidence type="ECO:0000259" key="3">
    <source>
        <dbReference type="Pfam" id="PF01557"/>
    </source>
</evidence>
<dbReference type="InterPro" id="IPR011234">
    <property type="entry name" value="Fumarylacetoacetase-like_C"/>
</dbReference>
<keyword evidence="4" id="KW-0456">Lyase</keyword>
<proteinExistence type="inferred from homology"/>
<dbReference type="Proteomes" id="UP000292958">
    <property type="component" value="Unassembled WGS sequence"/>
</dbReference>
<dbReference type="GO" id="GO:0019752">
    <property type="term" value="P:carboxylic acid metabolic process"/>
    <property type="evidence" value="ECO:0007669"/>
    <property type="project" value="UniProtKB-ARBA"/>
</dbReference>
<comment type="caution">
    <text evidence="4">The sequence shown here is derived from an EMBL/GenBank/DDBJ whole genome shotgun (WGS) entry which is preliminary data.</text>
</comment>
<feature type="domain" description="Fumarylacetoacetase-like C-terminal" evidence="3">
    <location>
        <begin position="73"/>
        <end position="275"/>
    </location>
</feature>
<evidence type="ECO:0000313" key="5">
    <source>
        <dbReference type="Proteomes" id="UP000292958"/>
    </source>
</evidence>
<dbReference type="Pfam" id="PF01557">
    <property type="entry name" value="FAA_hydrolase"/>
    <property type="match status" value="1"/>
</dbReference>
<dbReference type="InterPro" id="IPR051121">
    <property type="entry name" value="FAH"/>
</dbReference>
<comment type="similarity">
    <text evidence="1">Belongs to the FAH family.</text>
</comment>
<dbReference type="RefSeq" id="WP_130424452.1">
    <property type="nucleotide sequence ID" value="NZ_SHKW01000003.1"/>
</dbReference>
<dbReference type="Gene3D" id="3.90.850.10">
    <property type="entry name" value="Fumarylacetoacetase-like, C-terminal domain"/>
    <property type="match status" value="1"/>
</dbReference>
<dbReference type="GO" id="GO:0016853">
    <property type="term" value="F:isomerase activity"/>
    <property type="evidence" value="ECO:0007669"/>
    <property type="project" value="UniProtKB-ARBA"/>
</dbReference>
<gene>
    <name evidence="4" type="ORF">BDD14_5971</name>
</gene>
<dbReference type="SUPFAM" id="SSF56529">
    <property type="entry name" value="FAH"/>
    <property type="match status" value="1"/>
</dbReference>
<keyword evidence="2" id="KW-0479">Metal-binding</keyword>
<organism evidence="4 5">
    <name type="scientific">Edaphobacter modestus</name>
    <dbReference type="NCBI Taxonomy" id="388466"/>
    <lineage>
        <taxon>Bacteria</taxon>
        <taxon>Pseudomonadati</taxon>
        <taxon>Acidobacteriota</taxon>
        <taxon>Terriglobia</taxon>
        <taxon>Terriglobales</taxon>
        <taxon>Acidobacteriaceae</taxon>
        <taxon>Edaphobacter</taxon>
    </lineage>
</organism>
<evidence type="ECO:0000256" key="2">
    <source>
        <dbReference type="ARBA" id="ARBA00022723"/>
    </source>
</evidence>